<name>A0AAD4DWI2_9AGAM</name>
<proteinExistence type="predicted"/>
<keyword evidence="2" id="KW-1185">Reference proteome</keyword>
<dbReference type="AlphaFoldDB" id="A0AAD4DWI2"/>
<accession>A0AAD4DWI2</accession>
<reference evidence="1" key="1">
    <citation type="journal article" date="2020" name="New Phytol.">
        <title>Comparative genomics reveals dynamic genome evolution in host specialist ectomycorrhizal fungi.</title>
        <authorList>
            <person name="Lofgren L.A."/>
            <person name="Nguyen N.H."/>
            <person name="Vilgalys R."/>
            <person name="Ruytinx J."/>
            <person name="Liao H.L."/>
            <person name="Branco S."/>
            <person name="Kuo A."/>
            <person name="LaButti K."/>
            <person name="Lipzen A."/>
            <person name="Andreopoulos W."/>
            <person name="Pangilinan J."/>
            <person name="Riley R."/>
            <person name="Hundley H."/>
            <person name="Na H."/>
            <person name="Barry K."/>
            <person name="Grigoriev I.V."/>
            <person name="Stajich J.E."/>
            <person name="Kennedy P.G."/>
        </authorList>
    </citation>
    <scope>NUCLEOTIDE SEQUENCE</scope>
    <source>
        <strain evidence="1">FC203</strain>
    </source>
</reference>
<comment type="caution">
    <text evidence="1">The sequence shown here is derived from an EMBL/GenBank/DDBJ whole genome shotgun (WGS) entry which is preliminary data.</text>
</comment>
<gene>
    <name evidence="1" type="ORF">F5891DRAFT_673868</name>
</gene>
<dbReference type="GeneID" id="64667036"/>
<evidence type="ECO:0000313" key="2">
    <source>
        <dbReference type="Proteomes" id="UP001195769"/>
    </source>
</evidence>
<sequence>MVVLTMSICSLVNPLSFSRVWLALASSSLLYDAHYYGTVYKVRLDRCGTVGIQRTNLHDHATEVIIDSGCIFILSTVLDICGSRDEVVACQPHLPFTNLTLLCASFRRGARTSIKPRSMSQTSI</sequence>
<organism evidence="1 2">
    <name type="scientific">Suillus fuscotomentosus</name>
    <dbReference type="NCBI Taxonomy" id="1912939"/>
    <lineage>
        <taxon>Eukaryota</taxon>
        <taxon>Fungi</taxon>
        <taxon>Dikarya</taxon>
        <taxon>Basidiomycota</taxon>
        <taxon>Agaricomycotina</taxon>
        <taxon>Agaricomycetes</taxon>
        <taxon>Agaricomycetidae</taxon>
        <taxon>Boletales</taxon>
        <taxon>Suillineae</taxon>
        <taxon>Suillaceae</taxon>
        <taxon>Suillus</taxon>
    </lineage>
</organism>
<protein>
    <submittedName>
        <fullName evidence="1">Uncharacterized protein</fullName>
    </submittedName>
</protein>
<dbReference type="EMBL" id="JABBWK010000068">
    <property type="protein sequence ID" value="KAG1895297.1"/>
    <property type="molecule type" value="Genomic_DNA"/>
</dbReference>
<dbReference type="Proteomes" id="UP001195769">
    <property type="component" value="Unassembled WGS sequence"/>
</dbReference>
<evidence type="ECO:0000313" key="1">
    <source>
        <dbReference type="EMBL" id="KAG1895297.1"/>
    </source>
</evidence>
<dbReference type="RefSeq" id="XP_041220873.1">
    <property type="nucleotide sequence ID" value="XM_041372738.1"/>
</dbReference>